<accession>A0A392U770</accession>
<name>A0A392U770_9FABA</name>
<dbReference type="Proteomes" id="UP000265520">
    <property type="component" value="Unassembled WGS sequence"/>
</dbReference>
<comment type="caution">
    <text evidence="1">The sequence shown here is derived from an EMBL/GenBank/DDBJ whole genome shotgun (WGS) entry which is preliminary data.</text>
</comment>
<sequence>MMQGVNHSCCIELYHRVAEAMPFHQIESFKESRRFCQRRIVSTRANSSFRSNAATIIPPQDHSKT</sequence>
<dbReference type="EMBL" id="LXQA010733365">
    <property type="protein sequence ID" value="MCI68256.1"/>
    <property type="molecule type" value="Genomic_DNA"/>
</dbReference>
<evidence type="ECO:0000313" key="1">
    <source>
        <dbReference type="EMBL" id="MCI68256.1"/>
    </source>
</evidence>
<evidence type="ECO:0000313" key="2">
    <source>
        <dbReference type="Proteomes" id="UP000265520"/>
    </source>
</evidence>
<feature type="non-terminal residue" evidence="1">
    <location>
        <position position="65"/>
    </location>
</feature>
<reference evidence="1 2" key="1">
    <citation type="journal article" date="2018" name="Front. Plant Sci.">
        <title>Red Clover (Trifolium pratense) and Zigzag Clover (T. medium) - A Picture of Genomic Similarities and Differences.</title>
        <authorList>
            <person name="Dluhosova J."/>
            <person name="Istvanek J."/>
            <person name="Nedelnik J."/>
            <person name="Repkova J."/>
        </authorList>
    </citation>
    <scope>NUCLEOTIDE SEQUENCE [LARGE SCALE GENOMIC DNA]</scope>
    <source>
        <strain evidence="2">cv. 10/8</strain>
        <tissue evidence="1">Leaf</tissue>
    </source>
</reference>
<keyword evidence="2" id="KW-1185">Reference proteome</keyword>
<organism evidence="1 2">
    <name type="scientific">Trifolium medium</name>
    <dbReference type="NCBI Taxonomy" id="97028"/>
    <lineage>
        <taxon>Eukaryota</taxon>
        <taxon>Viridiplantae</taxon>
        <taxon>Streptophyta</taxon>
        <taxon>Embryophyta</taxon>
        <taxon>Tracheophyta</taxon>
        <taxon>Spermatophyta</taxon>
        <taxon>Magnoliopsida</taxon>
        <taxon>eudicotyledons</taxon>
        <taxon>Gunneridae</taxon>
        <taxon>Pentapetalae</taxon>
        <taxon>rosids</taxon>
        <taxon>fabids</taxon>
        <taxon>Fabales</taxon>
        <taxon>Fabaceae</taxon>
        <taxon>Papilionoideae</taxon>
        <taxon>50 kb inversion clade</taxon>
        <taxon>NPAAA clade</taxon>
        <taxon>Hologalegina</taxon>
        <taxon>IRL clade</taxon>
        <taxon>Trifolieae</taxon>
        <taxon>Trifolium</taxon>
    </lineage>
</organism>
<dbReference type="AlphaFoldDB" id="A0A392U770"/>
<protein>
    <submittedName>
        <fullName evidence="1">Uncharacterized protein</fullName>
    </submittedName>
</protein>
<proteinExistence type="predicted"/>